<reference evidence="1" key="2">
    <citation type="submission" date="2020-09" db="EMBL/GenBank/DDBJ databases">
        <authorList>
            <person name="Sun Q."/>
            <person name="Zhou Y."/>
        </authorList>
    </citation>
    <scope>NUCLEOTIDE SEQUENCE</scope>
    <source>
        <strain evidence="1">CGMCC 1.15178</strain>
    </source>
</reference>
<evidence type="ECO:0000313" key="1">
    <source>
        <dbReference type="EMBL" id="GGD75967.1"/>
    </source>
</evidence>
<dbReference type="RefSeq" id="WP_188993425.1">
    <property type="nucleotide sequence ID" value="NZ_BMHP01000002.1"/>
</dbReference>
<sequence length="99" mass="11286">MPQRNQFCCVCCEVMFSQEEAHLIFRTGFFRNIHPLGYCKACFKQEEKINTANAQSTDLLHADLDEEAALLQIPAHTRAPQYEKPTDSPLMPLSWAVSL</sequence>
<name>A0A916Z524_9BACL</name>
<dbReference type="Proteomes" id="UP000612456">
    <property type="component" value="Unassembled WGS sequence"/>
</dbReference>
<organism evidence="1 2">
    <name type="scientific">Paenibacillus nasutitermitis</name>
    <dbReference type="NCBI Taxonomy" id="1652958"/>
    <lineage>
        <taxon>Bacteria</taxon>
        <taxon>Bacillati</taxon>
        <taxon>Bacillota</taxon>
        <taxon>Bacilli</taxon>
        <taxon>Bacillales</taxon>
        <taxon>Paenibacillaceae</taxon>
        <taxon>Paenibacillus</taxon>
    </lineage>
</organism>
<proteinExistence type="predicted"/>
<keyword evidence="2" id="KW-1185">Reference proteome</keyword>
<dbReference type="EMBL" id="BMHP01000002">
    <property type="protein sequence ID" value="GGD75967.1"/>
    <property type="molecule type" value="Genomic_DNA"/>
</dbReference>
<evidence type="ECO:0000313" key="2">
    <source>
        <dbReference type="Proteomes" id="UP000612456"/>
    </source>
</evidence>
<comment type="caution">
    <text evidence="1">The sequence shown here is derived from an EMBL/GenBank/DDBJ whole genome shotgun (WGS) entry which is preliminary data.</text>
</comment>
<dbReference type="AlphaFoldDB" id="A0A916Z524"/>
<gene>
    <name evidence="1" type="ORF">GCM10010911_37460</name>
</gene>
<accession>A0A916Z524</accession>
<reference evidence="1" key="1">
    <citation type="journal article" date="2014" name="Int. J. Syst. Evol. Microbiol.">
        <title>Complete genome sequence of Corynebacterium casei LMG S-19264T (=DSM 44701T), isolated from a smear-ripened cheese.</title>
        <authorList>
            <consortium name="US DOE Joint Genome Institute (JGI-PGF)"/>
            <person name="Walter F."/>
            <person name="Albersmeier A."/>
            <person name="Kalinowski J."/>
            <person name="Ruckert C."/>
        </authorList>
    </citation>
    <scope>NUCLEOTIDE SEQUENCE</scope>
    <source>
        <strain evidence="1">CGMCC 1.15178</strain>
    </source>
</reference>
<protein>
    <submittedName>
        <fullName evidence="1">Uncharacterized protein</fullName>
    </submittedName>
</protein>